<name>A0A0G1NLR3_9BACT</name>
<organism evidence="2 3">
    <name type="scientific">Candidatus Nomurabacteria bacterium GW2011_GWA1_46_11</name>
    <dbReference type="NCBI Taxonomy" id="1618732"/>
    <lineage>
        <taxon>Bacteria</taxon>
        <taxon>Candidatus Nomuraibacteriota</taxon>
    </lineage>
</organism>
<accession>A0A0G1NLR3</accession>
<evidence type="ECO:0000313" key="3">
    <source>
        <dbReference type="Proteomes" id="UP000034107"/>
    </source>
</evidence>
<evidence type="ECO:0000256" key="1">
    <source>
        <dbReference type="SAM" id="MobiDB-lite"/>
    </source>
</evidence>
<dbReference type="Proteomes" id="UP000034107">
    <property type="component" value="Unassembled WGS sequence"/>
</dbReference>
<dbReference type="EMBL" id="LCLS01000016">
    <property type="protein sequence ID" value="KKU21534.1"/>
    <property type="molecule type" value="Genomic_DNA"/>
</dbReference>
<dbReference type="AlphaFoldDB" id="A0A0G1NLR3"/>
<gene>
    <name evidence="2" type="ORF">UX31_C0016G0011</name>
</gene>
<proteinExistence type="predicted"/>
<protein>
    <submittedName>
        <fullName evidence="2">Uncharacterized protein</fullName>
    </submittedName>
</protein>
<reference evidence="2 3" key="1">
    <citation type="journal article" date="2015" name="Nature">
        <title>rRNA introns, odd ribosomes, and small enigmatic genomes across a large radiation of phyla.</title>
        <authorList>
            <person name="Brown C.T."/>
            <person name="Hug L.A."/>
            <person name="Thomas B.C."/>
            <person name="Sharon I."/>
            <person name="Castelle C.J."/>
            <person name="Singh A."/>
            <person name="Wilkins M.J."/>
            <person name="Williams K.H."/>
            <person name="Banfield J.F."/>
        </authorList>
    </citation>
    <scope>NUCLEOTIDE SEQUENCE [LARGE SCALE GENOMIC DNA]</scope>
</reference>
<evidence type="ECO:0000313" key="2">
    <source>
        <dbReference type="EMBL" id="KKU21534.1"/>
    </source>
</evidence>
<sequence length="188" mass="20154">MTNLERISIGPITKMPESEQLSGPRDKNGVPRMKGICWSEPTGIAEGQTIILDGKVWKIAVVGFQEGRGYAGVRGHPEPTQAELVFPVAGIGRMQISSQGSFSPEATITHALVGPLKPEQIATAELTLTLKDSGPDGKVSDRLILDVTSGSKTWEIPPVMTPVGVFHRTVISPNSPLTYFVVKLEPVS</sequence>
<comment type="caution">
    <text evidence="2">The sequence shown here is derived from an EMBL/GenBank/DDBJ whole genome shotgun (WGS) entry which is preliminary data.</text>
</comment>
<feature type="region of interest" description="Disordered" evidence="1">
    <location>
        <begin position="1"/>
        <end position="31"/>
    </location>
</feature>